<keyword evidence="3 5" id="KW-0689">Ribosomal protein</keyword>
<dbReference type="OrthoDB" id="9786489at2"/>
<dbReference type="Gene3D" id="2.40.240.10">
    <property type="entry name" value="Ribosomal Protein L25, Chain P"/>
    <property type="match status" value="1"/>
</dbReference>
<comment type="similarity">
    <text evidence="5">Belongs to the bacterial ribosomal protein bL25 family. CTC subfamily.</text>
</comment>
<dbReference type="InterPro" id="IPR020056">
    <property type="entry name" value="Rbsml_bL25/Gln-tRNA_synth_N"/>
</dbReference>
<dbReference type="Pfam" id="PF01386">
    <property type="entry name" value="Ribosomal_L25p"/>
    <property type="match status" value="1"/>
</dbReference>
<comment type="subunit">
    <text evidence="5">Part of the 50S ribosomal subunit; part of the 5S rRNA/L5/L18/L25 subcomplex. Contacts the 5S rRNA. Binds to the 5S rRNA independently of L5 and L18.</text>
</comment>
<dbReference type="InterPro" id="IPR029751">
    <property type="entry name" value="Ribosomal_L25_dom"/>
</dbReference>
<dbReference type="InterPro" id="IPR037121">
    <property type="entry name" value="Ribosomal_bL25_C"/>
</dbReference>
<evidence type="ECO:0000256" key="3">
    <source>
        <dbReference type="ARBA" id="ARBA00022980"/>
    </source>
</evidence>
<dbReference type="GO" id="GO:0003735">
    <property type="term" value="F:structural constituent of ribosome"/>
    <property type="evidence" value="ECO:0007669"/>
    <property type="project" value="InterPro"/>
</dbReference>
<evidence type="ECO:0000313" key="10">
    <source>
        <dbReference type="Proteomes" id="UP000199409"/>
    </source>
</evidence>
<feature type="region of interest" description="Disordered" evidence="6">
    <location>
        <begin position="193"/>
        <end position="214"/>
    </location>
</feature>
<evidence type="ECO:0000256" key="4">
    <source>
        <dbReference type="ARBA" id="ARBA00023274"/>
    </source>
</evidence>
<sequence>MEQAELSVDVREKSGKGVARKLRMAGKLPAVVYGKDLESTAIVVDPKELEAAISGEAGMNTLITLKGAAELAGKVVILKNADIHPLSRDMISADFHAINLTEKALFMVPVNVVGTAIGQKEGGTLQVVRNELEVLCLPTQVPQSIDIDVTDLAIGDNVHIDQVPVPAGVELVHDVNFTVLTLHIVKEEVEVSEDEELEDVEGAVAAEGDEAAAE</sequence>
<evidence type="ECO:0000259" key="7">
    <source>
        <dbReference type="Pfam" id="PF01386"/>
    </source>
</evidence>
<dbReference type="STRING" id="37625.SAMN05660420_01497"/>
<dbReference type="GO" id="GO:0022625">
    <property type="term" value="C:cytosolic large ribosomal subunit"/>
    <property type="evidence" value="ECO:0007669"/>
    <property type="project" value="TreeGrafter"/>
</dbReference>
<dbReference type="InterPro" id="IPR011035">
    <property type="entry name" value="Ribosomal_bL25/Gln-tRNA_synth"/>
</dbReference>
<evidence type="ECO:0000256" key="5">
    <source>
        <dbReference type="HAMAP-Rule" id="MF_01334"/>
    </source>
</evidence>
<proteinExistence type="inferred from homology"/>
<dbReference type="PANTHER" id="PTHR33284:SF1">
    <property type="entry name" value="RIBOSOMAL PROTEIN L25_GLN-TRNA SYNTHETASE, ANTI-CODON-BINDING DOMAIN-CONTAINING PROTEIN"/>
    <property type="match status" value="1"/>
</dbReference>
<organism evidence="9 10">
    <name type="scientific">Desulfuromusa kysingii</name>
    <dbReference type="NCBI Taxonomy" id="37625"/>
    <lineage>
        <taxon>Bacteria</taxon>
        <taxon>Pseudomonadati</taxon>
        <taxon>Thermodesulfobacteriota</taxon>
        <taxon>Desulfuromonadia</taxon>
        <taxon>Desulfuromonadales</taxon>
        <taxon>Geopsychrobacteraceae</taxon>
        <taxon>Desulfuromusa</taxon>
    </lineage>
</organism>
<keyword evidence="10" id="KW-1185">Reference proteome</keyword>
<dbReference type="Pfam" id="PF14693">
    <property type="entry name" value="Ribosomal_TL5_C"/>
    <property type="match status" value="1"/>
</dbReference>
<dbReference type="RefSeq" id="WP_092346308.1">
    <property type="nucleotide sequence ID" value="NZ_FNQN01000004.1"/>
</dbReference>
<reference evidence="9 10" key="1">
    <citation type="submission" date="2016-10" db="EMBL/GenBank/DDBJ databases">
        <authorList>
            <person name="de Groot N.N."/>
        </authorList>
    </citation>
    <scope>NUCLEOTIDE SEQUENCE [LARGE SCALE GENOMIC DNA]</scope>
    <source>
        <strain evidence="9 10">DSM 7343</strain>
    </source>
</reference>
<dbReference type="SUPFAM" id="SSF50715">
    <property type="entry name" value="Ribosomal protein L25-like"/>
    <property type="match status" value="1"/>
</dbReference>
<gene>
    <name evidence="5" type="primary">rplY</name>
    <name evidence="5" type="synonym">ctc</name>
    <name evidence="9" type="ORF">SAMN05660420_01497</name>
</gene>
<evidence type="ECO:0000256" key="1">
    <source>
        <dbReference type="ARBA" id="ARBA00022730"/>
    </source>
</evidence>
<dbReference type="InterPro" id="IPR020057">
    <property type="entry name" value="Ribosomal_bL25_b-dom"/>
</dbReference>
<evidence type="ECO:0000256" key="2">
    <source>
        <dbReference type="ARBA" id="ARBA00022884"/>
    </source>
</evidence>
<dbReference type="AlphaFoldDB" id="A0A1H3ZF60"/>
<dbReference type="HAMAP" id="MF_01334">
    <property type="entry name" value="Ribosomal_bL25_CTC"/>
    <property type="match status" value="1"/>
</dbReference>
<keyword evidence="2 5" id="KW-0694">RNA-binding</keyword>
<evidence type="ECO:0000259" key="8">
    <source>
        <dbReference type="Pfam" id="PF14693"/>
    </source>
</evidence>
<feature type="domain" description="Large ribosomal subunit protein bL25 L25" evidence="7">
    <location>
        <begin position="6"/>
        <end position="95"/>
    </location>
</feature>
<keyword evidence="1 5" id="KW-0699">rRNA-binding</keyword>
<accession>A0A1H3ZF60</accession>
<dbReference type="Proteomes" id="UP000199409">
    <property type="component" value="Unassembled WGS sequence"/>
</dbReference>
<feature type="domain" description="Large ribosomal subunit protein bL25 beta" evidence="8">
    <location>
        <begin position="107"/>
        <end position="183"/>
    </location>
</feature>
<dbReference type="PANTHER" id="PTHR33284">
    <property type="entry name" value="RIBOSOMAL PROTEIN L25/GLN-TRNA SYNTHETASE, ANTI-CODON-BINDING DOMAIN-CONTAINING PROTEIN"/>
    <property type="match status" value="1"/>
</dbReference>
<keyword evidence="4 5" id="KW-0687">Ribonucleoprotein</keyword>
<name>A0A1H3ZF60_9BACT</name>
<protein>
    <recommendedName>
        <fullName evidence="5">Large ribosomal subunit protein bL25</fullName>
    </recommendedName>
    <alternativeName>
        <fullName evidence="5">General stress protein CTC</fullName>
    </alternativeName>
</protein>
<dbReference type="GO" id="GO:0006412">
    <property type="term" value="P:translation"/>
    <property type="evidence" value="ECO:0007669"/>
    <property type="project" value="UniProtKB-UniRule"/>
</dbReference>
<dbReference type="Gene3D" id="2.170.120.20">
    <property type="entry name" value="Ribosomal protein L25, beta domain"/>
    <property type="match status" value="1"/>
</dbReference>
<evidence type="ECO:0000313" key="9">
    <source>
        <dbReference type="EMBL" id="SEA22148.1"/>
    </source>
</evidence>
<dbReference type="InterPro" id="IPR020930">
    <property type="entry name" value="Ribosomal_uL5_bac-type"/>
</dbReference>
<dbReference type="InterPro" id="IPR001021">
    <property type="entry name" value="Ribosomal_bL25_long"/>
</dbReference>
<dbReference type="GO" id="GO:0008097">
    <property type="term" value="F:5S rRNA binding"/>
    <property type="evidence" value="ECO:0007669"/>
    <property type="project" value="InterPro"/>
</dbReference>
<dbReference type="CDD" id="cd00495">
    <property type="entry name" value="Ribosomal_L25_TL5_CTC"/>
    <property type="match status" value="1"/>
</dbReference>
<evidence type="ECO:0000256" key="6">
    <source>
        <dbReference type="SAM" id="MobiDB-lite"/>
    </source>
</evidence>
<comment type="function">
    <text evidence="5">This is one of the proteins that binds to the 5S RNA in the ribosome where it forms part of the central protuberance.</text>
</comment>
<dbReference type="EMBL" id="FNQN01000004">
    <property type="protein sequence ID" value="SEA22148.1"/>
    <property type="molecule type" value="Genomic_DNA"/>
</dbReference>
<dbReference type="NCBIfam" id="TIGR00731">
    <property type="entry name" value="bL25_bact_ctc"/>
    <property type="match status" value="1"/>
</dbReference>